<gene>
    <name evidence="1" type="ORF">J0M35_12785</name>
</gene>
<protein>
    <submittedName>
        <fullName evidence="1">Uncharacterized protein</fullName>
    </submittedName>
</protein>
<evidence type="ECO:0000313" key="1">
    <source>
        <dbReference type="EMBL" id="MBN8661235.1"/>
    </source>
</evidence>
<reference evidence="1" key="1">
    <citation type="submission" date="2021-02" db="EMBL/GenBank/DDBJ databases">
        <title>Genome-Resolved Metagenomics of a Microbial Community Performing Photosynthetic Biological Nutrient Removal.</title>
        <authorList>
            <person name="Mcdaniel E.A."/>
        </authorList>
    </citation>
    <scope>NUCLEOTIDE SEQUENCE</scope>
    <source>
        <strain evidence="1">UWPOB_OBS1</strain>
    </source>
</reference>
<dbReference type="EMBL" id="JAFLCK010000018">
    <property type="protein sequence ID" value="MBN8661235.1"/>
    <property type="molecule type" value="Genomic_DNA"/>
</dbReference>
<evidence type="ECO:0000313" key="2">
    <source>
        <dbReference type="Proteomes" id="UP000664277"/>
    </source>
</evidence>
<dbReference type="AlphaFoldDB" id="A0A8J7TMX0"/>
<proteinExistence type="predicted"/>
<dbReference type="Proteomes" id="UP000664277">
    <property type="component" value="Unassembled WGS sequence"/>
</dbReference>
<sequence length="96" mass="10824">MKMVSDDSQPVDIMLELPEILEHPVLMPSGEYLSIGEYVEHPEFGVGRVTRTATYHDDLGIIIRVEYPDHKHRTLGLKFVHKVLPSEKSPGGDSLE</sequence>
<comment type="caution">
    <text evidence="1">The sequence shown here is derived from an EMBL/GenBank/DDBJ whole genome shotgun (WGS) entry which is preliminary data.</text>
</comment>
<organism evidence="1 2">
    <name type="scientific">Candidatus Obscuribacter phosphatis</name>
    <dbReference type="NCBI Taxonomy" id="1906157"/>
    <lineage>
        <taxon>Bacteria</taxon>
        <taxon>Bacillati</taxon>
        <taxon>Candidatus Melainabacteria</taxon>
        <taxon>Candidatus Obscuribacterales</taxon>
        <taxon>Candidatus Obscuribacteraceae</taxon>
        <taxon>Candidatus Obscuribacter</taxon>
    </lineage>
</organism>
<name>A0A8J7TMX0_9BACT</name>
<accession>A0A8J7TMX0</accession>